<accession>J9D3K9</accession>
<organism evidence="1">
    <name type="scientific">gut metagenome</name>
    <dbReference type="NCBI Taxonomy" id="749906"/>
    <lineage>
        <taxon>unclassified sequences</taxon>
        <taxon>metagenomes</taxon>
        <taxon>organismal metagenomes</taxon>
    </lineage>
</organism>
<evidence type="ECO:0000313" key="1">
    <source>
        <dbReference type="EMBL" id="EJX07241.1"/>
    </source>
</evidence>
<name>J9D3K9_9ZZZZ</name>
<protein>
    <submittedName>
        <fullName evidence="1">Uncharacterized protein</fullName>
    </submittedName>
</protein>
<sequence>MWKASSCGAVLLFQDTAVTVSVGIASNCSPPVRIFSFCTSIWLMPKVKRQSASKTPSRIISLFGTTHSSVPSFRKFRICIKSTAFLIHCMTLSSPVDYNGHADAHIHQREQTNHHHLEHGGSGFADSKIIIAQRLRTDGHCLALAHQCRQCVHGKIGICTGRISIVKLI</sequence>
<reference evidence="1" key="1">
    <citation type="journal article" date="2012" name="PLoS ONE">
        <title>Gene sets for utilization of primary and secondary nutrition supplies in the distal gut of endangered iberian lynx.</title>
        <authorList>
            <person name="Alcaide M."/>
            <person name="Messina E."/>
            <person name="Richter M."/>
            <person name="Bargiela R."/>
            <person name="Peplies J."/>
            <person name="Huws S.A."/>
            <person name="Newbold C.J."/>
            <person name="Golyshin P.N."/>
            <person name="Simon M.A."/>
            <person name="Lopez G."/>
            <person name="Yakimov M.M."/>
            <person name="Ferrer M."/>
        </authorList>
    </citation>
    <scope>NUCLEOTIDE SEQUENCE</scope>
</reference>
<dbReference type="AlphaFoldDB" id="J9D3K9"/>
<proteinExistence type="predicted"/>
<comment type="caution">
    <text evidence="1">The sequence shown here is derived from an EMBL/GenBank/DDBJ whole genome shotgun (WGS) entry which is preliminary data.</text>
</comment>
<dbReference type="EMBL" id="AMCI01000930">
    <property type="protein sequence ID" value="EJX07241.1"/>
    <property type="molecule type" value="Genomic_DNA"/>
</dbReference>
<gene>
    <name evidence="1" type="ORF">EVA_04649</name>
</gene>